<comment type="subcellular location">
    <subcellularLocation>
        <location evidence="5">Cytoplasm</location>
    </subcellularLocation>
    <subcellularLocation>
        <location evidence="5">Nucleus</location>
        <location evidence="5">Nucleolus</location>
    </subcellularLocation>
</comment>
<evidence type="ECO:0000256" key="2">
    <source>
        <dbReference type="ARBA" id="ARBA00008889"/>
    </source>
</evidence>
<dbReference type="GO" id="GO:0005737">
    <property type="term" value="C:cytoplasm"/>
    <property type="evidence" value="ECO:0007669"/>
    <property type="project" value="UniProtKB-SubCell"/>
</dbReference>
<dbReference type="Gene3D" id="3.30.70.1730">
    <property type="match status" value="1"/>
</dbReference>
<comment type="function">
    <text evidence="1 5">Component of the ribosome assembly machinery. Nuclear paralog of the ribosomal protein P0, it binds pre-60S subunits at an early stage of assembly in the nucleolus, and is replaced by P0 in cytoplasmic pre-60S subunits and mature 80S ribosomes.</text>
</comment>
<dbReference type="CDD" id="cd05796">
    <property type="entry name" value="Ribosomal_P0_like"/>
    <property type="match status" value="1"/>
</dbReference>
<dbReference type="Gene3D" id="3.90.105.20">
    <property type="match status" value="1"/>
</dbReference>
<feature type="domain" description="Large ribosomal subunit protein uL10-like insertion" evidence="7">
    <location>
        <begin position="119"/>
        <end position="187"/>
    </location>
</feature>
<dbReference type="InterPro" id="IPR043141">
    <property type="entry name" value="Ribosomal_uL10-like_sf"/>
</dbReference>
<evidence type="ECO:0000259" key="7">
    <source>
        <dbReference type="Pfam" id="PF17777"/>
    </source>
</evidence>
<proteinExistence type="inferred from homology"/>
<dbReference type="SUPFAM" id="SSF160369">
    <property type="entry name" value="Ribosomal protein L10-like"/>
    <property type="match status" value="1"/>
</dbReference>
<dbReference type="GO" id="GO:0005730">
    <property type="term" value="C:nucleolus"/>
    <property type="evidence" value="ECO:0007669"/>
    <property type="project" value="UniProtKB-SubCell"/>
</dbReference>
<dbReference type="PANTHER" id="PTHR45841">
    <property type="entry name" value="MRNA TURNOVER PROTEIN 4 MRTO4"/>
    <property type="match status" value="1"/>
</dbReference>
<dbReference type="InterPro" id="IPR051742">
    <property type="entry name" value="Ribosome_Assembly_uL10"/>
</dbReference>
<reference evidence="8" key="2">
    <citation type="submission" date="2022-10" db="EMBL/GenBank/DDBJ databases">
        <authorList>
            <consortium name="ENA_rothamsted_submissions"/>
            <consortium name="culmorum"/>
            <person name="King R."/>
        </authorList>
    </citation>
    <scope>NUCLEOTIDE SEQUENCE</scope>
</reference>
<dbReference type="GO" id="GO:0003723">
    <property type="term" value="F:RNA binding"/>
    <property type="evidence" value="ECO:0007669"/>
    <property type="project" value="TreeGrafter"/>
</dbReference>
<sequence>MPRSKRDKKVSLTKTDRKGLEHKQKVIEEIQECTEKYPNIYVFSVDNMRNSTLKYIRNEWKGSKFFFGKIAVMKLGLKNADVSDELIERLEGQRGLLFTKEDKVTVCDWFKEYSTEEFARGGFKAQETVVLPEGPLPDFSHAIEPHLRKLGMPTSLQKGIVTLIGEYTVCKKGQTLTPEQAKILKLLSRPLAKFKVNVECCYLKDSGFESIIKVVDDSKKSLKKSMKAKDKIATQKNGKKAKKSDESATMVIEAVDSDDDVELDENEEDSDEDMENSD</sequence>
<reference evidence="8" key="1">
    <citation type="submission" date="2022-01" db="EMBL/GenBank/DDBJ databases">
        <authorList>
            <person name="King R."/>
        </authorList>
    </citation>
    <scope>NUCLEOTIDE SEQUENCE</scope>
</reference>
<dbReference type="AlphaFoldDB" id="A0A9N9WWF4"/>
<evidence type="ECO:0000313" key="9">
    <source>
        <dbReference type="Proteomes" id="UP001153620"/>
    </source>
</evidence>
<name>A0A9N9WWF4_9DIPT</name>
<dbReference type="InterPro" id="IPR040637">
    <property type="entry name" value="Ribosomal_uL10-like_insert"/>
</dbReference>
<dbReference type="GO" id="GO:0006364">
    <property type="term" value="P:rRNA processing"/>
    <property type="evidence" value="ECO:0007669"/>
    <property type="project" value="TreeGrafter"/>
</dbReference>
<keyword evidence="3 5" id="KW-0963">Cytoplasm</keyword>
<dbReference type="InterPro" id="IPR033867">
    <property type="entry name" value="Mrt4"/>
</dbReference>
<dbReference type="GO" id="GO:0030687">
    <property type="term" value="C:preribosome, large subunit precursor"/>
    <property type="evidence" value="ECO:0007669"/>
    <property type="project" value="TreeGrafter"/>
</dbReference>
<keyword evidence="4 5" id="KW-0539">Nucleus</keyword>
<organism evidence="8 9">
    <name type="scientific">Chironomus riparius</name>
    <dbReference type="NCBI Taxonomy" id="315576"/>
    <lineage>
        <taxon>Eukaryota</taxon>
        <taxon>Metazoa</taxon>
        <taxon>Ecdysozoa</taxon>
        <taxon>Arthropoda</taxon>
        <taxon>Hexapoda</taxon>
        <taxon>Insecta</taxon>
        <taxon>Pterygota</taxon>
        <taxon>Neoptera</taxon>
        <taxon>Endopterygota</taxon>
        <taxon>Diptera</taxon>
        <taxon>Nematocera</taxon>
        <taxon>Chironomoidea</taxon>
        <taxon>Chironomidae</taxon>
        <taxon>Chironominae</taxon>
        <taxon>Chironomus</taxon>
    </lineage>
</organism>
<evidence type="ECO:0000256" key="6">
    <source>
        <dbReference type="SAM" id="MobiDB-lite"/>
    </source>
</evidence>
<feature type="compositionally biased region" description="Acidic residues" evidence="6">
    <location>
        <begin position="255"/>
        <end position="278"/>
    </location>
</feature>
<dbReference type="EMBL" id="OU895879">
    <property type="protein sequence ID" value="CAG9806569.1"/>
    <property type="molecule type" value="Genomic_DNA"/>
</dbReference>
<dbReference type="Pfam" id="PF00466">
    <property type="entry name" value="Ribosomal_L10"/>
    <property type="match status" value="1"/>
</dbReference>
<dbReference type="PANTHER" id="PTHR45841:SF1">
    <property type="entry name" value="MRNA TURNOVER PROTEIN 4 HOMOLOG"/>
    <property type="match status" value="1"/>
</dbReference>
<dbReference type="GO" id="GO:0000956">
    <property type="term" value="P:nuclear-transcribed mRNA catabolic process"/>
    <property type="evidence" value="ECO:0007669"/>
    <property type="project" value="TreeGrafter"/>
</dbReference>
<evidence type="ECO:0000256" key="4">
    <source>
        <dbReference type="ARBA" id="ARBA00023242"/>
    </source>
</evidence>
<dbReference type="Proteomes" id="UP001153620">
    <property type="component" value="Chromosome 3"/>
</dbReference>
<dbReference type="FunFam" id="3.90.105.20:FF:000003">
    <property type="entry name" value="Ribosome assembly factor mrt4"/>
    <property type="match status" value="1"/>
</dbReference>
<protein>
    <recommendedName>
        <fullName evidence="5">Ribosome assembly factor mrt4</fullName>
    </recommendedName>
</protein>
<gene>
    <name evidence="8" type="ORF">CHIRRI_LOCUS9424</name>
</gene>
<evidence type="ECO:0000256" key="1">
    <source>
        <dbReference type="ARBA" id="ARBA00004046"/>
    </source>
</evidence>
<feature type="region of interest" description="Disordered" evidence="6">
    <location>
        <begin position="226"/>
        <end position="278"/>
    </location>
</feature>
<evidence type="ECO:0000313" key="8">
    <source>
        <dbReference type="EMBL" id="CAG9806569.1"/>
    </source>
</evidence>
<dbReference type="InterPro" id="IPR001790">
    <property type="entry name" value="Ribosomal_uL10"/>
</dbReference>
<evidence type="ECO:0000256" key="5">
    <source>
        <dbReference type="RuleBase" id="RU364039"/>
    </source>
</evidence>
<comment type="similarity">
    <text evidence="2 5">Belongs to the universal ribosomal protein uL10 family.</text>
</comment>
<accession>A0A9N9WWF4</accession>
<dbReference type="GO" id="GO:0000027">
    <property type="term" value="P:ribosomal large subunit assembly"/>
    <property type="evidence" value="ECO:0007669"/>
    <property type="project" value="InterPro"/>
</dbReference>
<keyword evidence="5" id="KW-0690">Ribosome biogenesis</keyword>
<comment type="subunit">
    <text evidence="5">Associates with the pre-60S ribosomal particle.</text>
</comment>
<evidence type="ECO:0000256" key="3">
    <source>
        <dbReference type="ARBA" id="ARBA00022490"/>
    </source>
</evidence>
<dbReference type="Pfam" id="PF17777">
    <property type="entry name" value="RL10P_insert"/>
    <property type="match status" value="1"/>
</dbReference>
<keyword evidence="9" id="KW-1185">Reference proteome</keyword>
<dbReference type="InterPro" id="IPR043164">
    <property type="entry name" value="Ribosomal_uL10-like_insert_sf"/>
</dbReference>
<dbReference type="OrthoDB" id="10262308at2759"/>